<dbReference type="GO" id="GO:0005634">
    <property type="term" value="C:nucleus"/>
    <property type="evidence" value="ECO:0000318"/>
    <property type="project" value="GO_Central"/>
</dbReference>
<gene>
    <name evidence="4" type="ORF">GSMUA_102520.1</name>
</gene>
<evidence type="ECO:0000313" key="5">
    <source>
        <dbReference type="EnsemblPlants" id="Ma10_p00920.1"/>
    </source>
</evidence>
<evidence type="ECO:0000256" key="1">
    <source>
        <dbReference type="ARBA" id="ARBA00010761"/>
    </source>
</evidence>
<accession>A0A804KR80</accession>
<dbReference type="Gramene" id="Ma10_t00920.1">
    <property type="protein sequence ID" value="Ma10_p00920.1"/>
    <property type="gene ID" value="Ma10_g00920"/>
</dbReference>
<reference evidence="5" key="2">
    <citation type="submission" date="2021-05" db="UniProtKB">
        <authorList>
            <consortium name="EnsemblPlants"/>
        </authorList>
    </citation>
    <scope>IDENTIFICATION</scope>
    <source>
        <strain evidence="5">subsp. malaccensis</strain>
    </source>
</reference>
<keyword evidence="2" id="KW-0689">Ribosomal protein</keyword>
<dbReference type="InParanoid" id="A0A804KR80"/>
<dbReference type="EnsemblPlants" id="Ma10_t00920.1">
    <property type="protein sequence ID" value="Ma10_p00920.1"/>
    <property type="gene ID" value="Ma10_g00920"/>
</dbReference>
<sequence>MSDYITKVKQLLEATVVAAYATLSHLALCSTIEVFTRATKLWMGTSVLRSASVIIIRATKTLNVLGTDLQFIFNFLENGVELYVEKVNNRELCAIAQAVFPVQASHGELIVRHFVCVSVMCFVMESGAKGCKVSFFYHFIQRTCQINGNPIDEYIGSVVRHVLLRIVGFCNHGMIKSSDLGVLDIKVKIMLDWDPKGKQGLMTPLLDHVTIHAP</sequence>
<name>A0A804KR80_MUSAM</name>
<dbReference type="InterPro" id="IPR057258">
    <property type="entry name" value="Ribosomal_uS3"/>
</dbReference>
<dbReference type="AlphaFoldDB" id="A0A804KR80"/>
<dbReference type="PANTHER" id="PTHR11760">
    <property type="entry name" value="30S/40S RIBOSOMAL PROTEIN S3"/>
    <property type="match status" value="1"/>
</dbReference>
<protein>
    <submittedName>
        <fullName evidence="4">(wild Malaysian banana) hypothetical protein</fullName>
    </submittedName>
</protein>
<dbReference type="Proteomes" id="UP000012960">
    <property type="component" value="Unplaced"/>
</dbReference>
<evidence type="ECO:0000256" key="3">
    <source>
        <dbReference type="ARBA" id="ARBA00023274"/>
    </source>
</evidence>
<dbReference type="InterPro" id="IPR036419">
    <property type="entry name" value="Ribosomal_S3_C_sf"/>
</dbReference>
<keyword evidence="3" id="KW-0687">Ribonucleoprotein</keyword>
<dbReference type="OMA" id="IVCKMAC"/>
<keyword evidence="6" id="KW-1185">Reference proteome</keyword>
<evidence type="ECO:0000313" key="6">
    <source>
        <dbReference type="Proteomes" id="UP000012960"/>
    </source>
</evidence>
<dbReference type="GO" id="GO:0022627">
    <property type="term" value="C:cytosolic small ribosomal subunit"/>
    <property type="evidence" value="ECO:0000318"/>
    <property type="project" value="GO_Central"/>
</dbReference>
<dbReference type="Gene3D" id="3.30.1140.32">
    <property type="entry name" value="Ribosomal protein S3, C-terminal domain"/>
    <property type="match status" value="1"/>
</dbReference>
<evidence type="ECO:0000256" key="2">
    <source>
        <dbReference type="ARBA" id="ARBA00022980"/>
    </source>
</evidence>
<organism evidence="5 6">
    <name type="scientific">Musa acuminata subsp. malaccensis</name>
    <name type="common">Wild banana</name>
    <name type="synonym">Musa malaccensis</name>
    <dbReference type="NCBI Taxonomy" id="214687"/>
    <lineage>
        <taxon>Eukaryota</taxon>
        <taxon>Viridiplantae</taxon>
        <taxon>Streptophyta</taxon>
        <taxon>Embryophyta</taxon>
        <taxon>Tracheophyta</taxon>
        <taxon>Spermatophyta</taxon>
        <taxon>Magnoliopsida</taxon>
        <taxon>Liliopsida</taxon>
        <taxon>Zingiberales</taxon>
        <taxon>Musaceae</taxon>
        <taxon>Musa</taxon>
    </lineage>
</organism>
<dbReference type="GO" id="GO:0003735">
    <property type="term" value="F:structural constituent of ribosome"/>
    <property type="evidence" value="ECO:0000318"/>
    <property type="project" value="GO_Central"/>
</dbReference>
<evidence type="ECO:0000313" key="4">
    <source>
        <dbReference type="EMBL" id="CAG1852149.1"/>
    </source>
</evidence>
<dbReference type="PANTHER" id="PTHR11760:SF37">
    <property type="entry name" value="RIBOSOMAL PROTEIN S3, PUTATIVE, EXPRESSED-RELATED"/>
    <property type="match status" value="1"/>
</dbReference>
<proteinExistence type="inferred from homology"/>
<comment type="similarity">
    <text evidence="1">Belongs to the universal ribosomal protein uS3 family.</text>
</comment>
<dbReference type="EMBL" id="HG996476">
    <property type="protein sequence ID" value="CAG1852149.1"/>
    <property type="molecule type" value="Genomic_DNA"/>
</dbReference>
<reference evidence="4" key="1">
    <citation type="submission" date="2021-03" db="EMBL/GenBank/DDBJ databases">
        <authorList>
            <consortium name="Genoscope - CEA"/>
            <person name="William W."/>
        </authorList>
    </citation>
    <scope>NUCLEOTIDE SEQUENCE</scope>
    <source>
        <strain evidence="4">Doubled-haploid Pahang</strain>
    </source>
</reference>